<feature type="chain" id="PRO_5028803646" evidence="7">
    <location>
        <begin position="20"/>
        <end position="834"/>
    </location>
</feature>
<evidence type="ECO:0000313" key="9">
    <source>
        <dbReference type="EMBL" id="QNA46583.1"/>
    </source>
</evidence>
<comment type="similarity">
    <text evidence="2">Belongs to the peptidase M14 family.</text>
</comment>
<keyword evidence="7" id="KW-0732">Signal</keyword>
<accession>A0A7G5XM80</accession>
<keyword evidence="6" id="KW-0482">Metalloprotease</keyword>
<evidence type="ECO:0000256" key="3">
    <source>
        <dbReference type="ARBA" id="ARBA00022670"/>
    </source>
</evidence>
<gene>
    <name evidence="9" type="ORF">H4075_10565</name>
</gene>
<protein>
    <submittedName>
        <fullName evidence="9">Zinc carboxypeptidase</fullName>
    </submittedName>
</protein>
<dbReference type="InterPro" id="IPR029062">
    <property type="entry name" value="Class_I_gatase-like"/>
</dbReference>
<dbReference type="AlphaFoldDB" id="A0A7G5XM80"/>
<reference evidence="10" key="1">
    <citation type="submission" date="2020-08" db="EMBL/GenBank/DDBJ databases">
        <title>Lacibacter sp. S13-6-6 genome sequencing.</title>
        <authorList>
            <person name="Jin L."/>
        </authorList>
    </citation>
    <scope>NUCLEOTIDE SEQUENCE [LARGE SCALE GENOMIC DNA]</scope>
    <source>
        <strain evidence="10">S13-6-6</strain>
    </source>
</reference>
<dbReference type="GO" id="GO:0005615">
    <property type="term" value="C:extracellular space"/>
    <property type="evidence" value="ECO:0007669"/>
    <property type="project" value="TreeGrafter"/>
</dbReference>
<evidence type="ECO:0000256" key="1">
    <source>
        <dbReference type="ARBA" id="ARBA00001947"/>
    </source>
</evidence>
<keyword evidence="4" id="KW-0378">Hydrolase</keyword>
<dbReference type="Gene3D" id="3.40.630.10">
    <property type="entry name" value="Zn peptidases"/>
    <property type="match status" value="1"/>
</dbReference>
<dbReference type="KEGG" id="lacs:H4075_10565"/>
<evidence type="ECO:0000256" key="6">
    <source>
        <dbReference type="ARBA" id="ARBA00023049"/>
    </source>
</evidence>
<dbReference type="SUPFAM" id="SSF53187">
    <property type="entry name" value="Zn-dependent exopeptidases"/>
    <property type="match status" value="1"/>
</dbReference>
<dbReference type="CDD" id="cd06238">
    <property type="entry name" value="M14-like"/>
    <property type="match status" value="1"/>
</dbReference>
<dbReference type="Pfam" id="PF00246">
    <property type="entry name" value="Peptidase_M14"/>
    <property type="match status" value="1"/>
</dbReference>
<dbReference type="SMART" id="SM00631">
    <property type="entry name" value="Zn_pept"/>
    <property type="match status" value="1"/>
</dbReference>
<dbReference type="PANTHER" id="PTHR11705:SF143">
    <property type="entry name" value="SLL0236 PROTEIN"/>
    <property type="match status" value="1"/>
</dbReference>
<name>A0A7G5XM80_9BACT</name>
<dbReference type="SUPFAM" id="SSF52317">
    <property type="entry name" value="Class I glutamine amidotransferase-like"/>
    <property type="match status" value="1"/>
</dbReference>
<feature type="signal peptide" evidence="7">
    <location>
        <begin position="1"/>
        <end position="19"/>
    </location>
</feature>
<dbReference type="GO" id="GO:0004181">
    <property type="term" value="F:metallocarboxypeptidase activity"/>
    <property type="evidence" value="ECO:0007669"/>
    <property type="project" value="InterPro"/>
</dbReference>
<organism evidence="9 10">
    <name type="scientific">Lacibacter sediminis</name>
    <dbReference type="NCBI Taxonomy" id="2760713"/>
    <lineage>
        <taxon>Bacteria</taxon>
        <taxon>Pseudomonadati</taxon>
        <taxon>Bacteroidota</taxon>
        <taxon>Chitinophagia</taxon>
        <taxon>Chitinophagales</taxon>
        <taxon>Chitinophagaceae</taxon>
        <taxon>Lacibacter</taxon>
    </lineage>
</organism>
<dbReference type="EMBL" id="CP060007">
    <property type="protein sequence ID" value="QNA46583.1"/>
    <property type="molecule type" value="Genomic_DNA"/>
</dbReference>
<evidence type="ECO:0000256" key="4">
    <source>
        <dbReference type="ARBA" id="ARBA00022801"/>
    </source>
</evidence>
<comment type="cofactor">
    <cofactor evidence="1">
        <name>Zn(2+)</name>
        <dbReference type="ChEBI" id="CHEBI:29105"/>
    </cofactor>
</comment>
<dbReference type="PANTHER" id="PTHR11705">
    <property type="entry name" value="PROTEASE FAMILY M14 CARBOXYPEPTIDASE A,B"/>
    <property type="match status" value="1"/>
</dbReference>
<dbReference type="InterPro" id="IPR000834">
    <property type="entry name" value="Peptidase_M14"/>
</dbReference>
<sequence>MRKKVSLIIALCVSLASMAQVQSPEQFLGYKIGTRYTPHWKVVSYFQHVAANAPKTVKLQQYGQTNEGRPLMVAFISSEENMSNLEAIRVNNLRLANLSKDRAAPNENAPAIVWMSYNVHGNETSSSEAALMTVYALVDPSNTKTKEWLKNTVVVMDPCINPDGRDRYVNWFNSVVGVNANPRMDTREHRDPWPGGRTNHYNFDLNRDWAWQTQVESQQRLKLYNQWMPQIHVDYHEQGINEPYYFAPAAEPFHEVITQWQRDFQTTIGKNHAKYFDANGWLYFTKLRFDLFYPSYGDTYPTYNGAIGMTYEQGGGPAGGATALTEEGDTLTLLDRATHHFTTGLSTVEISSINANKLITEFRKFFNKGVSSGFGEYKTYVIKNNAKDADRIAALTQLLDKNGIEYGTAASAGKGYNYFTGKDESFNVANGDLVISAFQPRSAMVQVLFEPKSKLSDSATYDITAWSLPYAYGLQAFASKDRINTSAYQKPAQVNNSSVDAYAYVIKWESVQSAKVVGDLLEKGIKLRYTEVPFEVGGQKFDRGSIIIMKTSNQSFGAQLWKLVADAANAANIKTYPISTGFVDAGGDLGSDLVSPFKFKNVVLLTGEGVNGNAAGEIWHFFDKQLEYPVSLVYANDISRINWQQTDVIIIPDGNYRFLSDKASADQLKDWISKGGKVIAMEGAATAFARLDWGLKSKKTDEAASKDPYDPLRSFENRERDFVRNMTPGSIYKVELDNTHPLAFGYPNYYFTLKMDDNIFDFFNNTGWNVGVIKKEGQLAGFVGYKLKDRLKDGLLFGAQNIGRGSVVYITDDIMFRNFWENGKLMLCNAVFFN</sequence>
<keyword evidence="10" id="KW-1185">Reference proteome</keyword>
<evidence type="ECO:0000256" key="7">
    <source>
        <dbReference type="SAM" id="SignalP"/>
    </source>
</evidence>
<feature type="domain" description="Peptidase M14" evidence="8">
    <location>
        <begin position="36"/>
        <end position="310"/>
    </location>
</feature>
<keyword evidence="9" id="KW-0121">Carboxypeptidase</keyword>
<evidence type="ECO:0000259" key="8">
    <source>
        <dbReference type="SMART" id="SM00631"/>
    </source>
</evidence>
<dbReference type="GO" id="GO:0006508">
    <property type="term" value="P:proteolysis"/>
    <property type="evidence" value="ECO:0007669"/>
    <property type="project" value="UniProtKB-KW"/>
</dbReference>
<keyword evidence="3" id="KW-0645">Protease</keyword>
<proteinExistence type="inferred from homology"/>
<evidence type="ECO:0000256" key="5">
    <source>
        <dbReference type="ARBA" id="ARBA00022833"/>
    </source>
</evidence>
<keyword evidence="5" id="KW-0862">Zinc</keyword>
<dbReference type="Proteomes" id="UP000515344">
    <property type="component" value="Chromosome"/>
</dbReference>
<evidence type="ECO:0000313" key="10">
    <source>
        <dbReference type="Proteomes" id="UP000515344"/>
    </source>
</evidence>
<dbReference type="GO" id="GO:0008270">
    <property type="term" value="F:zinc ion binding"/>
    <property type="evidence" value="ECO:0007669"/>
    <property type="project" value="InterPro"/>
</dbReference>
<evidence type="ECO:0000256" key="2">
    <source>
        <dbReference type="ARBA" id="ARBA00005988"/>
    </source>
</evidence>